<keyword evidence="2" id="KW-1185">Reference proteome</keyword>
<accession>A0A0P5TZD8</accession>
<dbReference type="AlphaFoldDB" id="A0A0P5TZD8"/>
<dbReference type="Proteomes" id="UP000076858">
    <property type="component" value="Unassembled WGS sequence"/>
</dbReference>
<name>A0A0P5TZD8_9CRUS</name>
<organism evidence="1 2">
    <name type="scientific">Daphnia magna</name>
    <dbReference type="NCBI Taxonomy" id="35525"/>
    <lineage>
        <taxon>Eukaryota</taxon>
        <taxon>Metazoa</taxon>
        <taxon>Ecdysozoa</taxon>
        <taxon>Arthropoda</taxon>
        <taxon>Crustacea</taxon>
        <taxon>Branchiopoda</taxon>
        <taxon>Diplostraca</taxon>
        <taxon>Cladocera</taxon>
        <taxon>Anomopoda</taxon>
        <taxon>Daphniidae</taxon>
        <taxon>Daphnia</taxon>
    </lineage>
</organism>
<evidence type="ECO:0000313" key="2">
    <source>
        <dbReference type="Proteomes" id="UP000076858"/>
    </source>
</evidence>
<protein>
    <submittedName>
        <fullName evidence="1">Uncharacterized protein</fullName>
    </submittedName>
</protein>
<comment type="caution">
    <text evidence="1">The sequence shown here is derived from an EMBL/GenBank/DDBJ whole genome shotgun (WGS) entry which is preliminary data.</text>
</comment>
<reference evidence="1 2" key="1">
    <citation type="submission" date="2016-03" db="EMBL/GenBank/DDBJ databases">
        <title>EvidentialGene: Evidence-directed Construction of Genes on Genomes.</title>
        <authorList>
            <person name="Gilbert D.G."/>
            <person name="Choi J.-H."/>
            <person name="Mockaitis K."/>
            <person name="Colbourne J."/>
            <person name="Pfrender M."/>
        </authorList>
    </citation>
    <scope>NUCLEOTIDE SEQUENCE [LARGE SCALE GENOMIC DNA]</scope>
    <source>
        <strain evidence="1 2">Xinb3</strain>
        <tissue evidence="1">Complete organism</tissue>
    </source>
</reference>
<dbReference type="EMBL" id="LRGB01000930">
    <property type="protein sequence ID" value="KZS15093.1"/>
    <property type="molecule type" value="Genomic_DNA"/>
</dbReference>
<evidence type="ECO:0000313" key="1">
    <source>
        <dbReference type="EMBL" id="KZS15093.1"/>
    </source>
</evidence>
<sequence length="95" mass="11588">MAFTKLFETCNFCWHSFIYERRSCRLKGAPSFQSLFDDGWAYRVLFRRLENSFFLSMIGVRSPEKAEFQQWAQEANDCRRFIFLCSERLRNHQRQ</sequence>
<proteinExistence type="predicted"/>
<gene>
    <name evidence="1" type="ORF">APZ42_019681</name>
</gene>